<dbReference type="InterPro" id="IPR001965">
    <property type="entry name" value="Znf_PHD"/>
</dbReference>
<dbReference type="InterPro" id="IPR019786">
    <property type="entry name" value="Zinc_finger_PHD-type_CS"/>
</dbReference>
<dbReference type="Pfam" id="PF25298">
    <property type="entry name" value="Baculo_FP_2nd"/>
    <property type="match status" value="1"/>
</dbReference>
<evidence type="ECO:0000256" key="3">
    <source>
        <dbReference type="ARBA" id="ARBA00022833"/>
    </source>
</evidence>
<dbReference type="Proteomes" id="UP001549921">
    <property type="component" value="Unassembled WGS sequence"/>
</dbReference>
<evidence type="ECO:0000313" key="6">
    <source>
        <dbReference type="EMBL" id="KAL0821069.1"/>
    </source>
</evidence>
<evidence type="ECO:0000256" key="1">
    <source>
        <dbReference type="ARBA" id="ARBA00022723"/>
    </source>
</evidence>
<dbReference type="AlphaFoldDB" id="A0ABD0SPX1"/>
<organism evidence="6 7">
    <name type="scientific">Loxostege sticticalis</name>
    <name type="common">Beet webworm moth</name>
    <dbReference type="NCBI Taxonomy" id="481309"/>
    <lineage>
        <taxon>Eukaryota</taxon>
        <taxon>Metazoa</taxon>
        <taxon>Ecdysozoa</taxon>
        <taxon>Arthropoda</taxon>
        <taxon>Hexapoda</taxon>
        <taxon>Insecta</taxon>
        <taxon>Pterygota</taxon>
        <taxon>Neoptera</taxon>
        <taxon>Endopterygota</taxon>
        <taxon>Lepidoptera</taxon>
        <taxon>Glossata</taxon>
        <taxon>Ditrysia</taxon>
        <taxon>Pyraloidea</taxon>
        <taxon>Crambidae</taxon>
        <taxon>Pyraustinae</taxon>
        <taxon>Loxostege</taxon>
    </lineage>
</organism>
<dbReference type="PROSITE" id="PS01359">
    <property type="entry name" value="ZF_PHD_1"/>
    <property type="match status" value="1"/>
</dbReference>
<dbReference type="PROSITE" id="PS50016">
    <property type="entry name" value="ZF_PHD_2"/>
    <property type="match status" value="1"/>
</dbReference>
<comment type="caution">
    <text evidence="6">The sequence shown here is derived from an EMBL/GenBank/DDBJ whole genome shotgun (WGS) entry which is preliminary data.</text>
</comment>
<dbReference type="SUPFAM" id="SSF57903">
    <property type="entry name" value="FYVE/PHD zinc finger"/>
    <property type="match status" value="1"/>
</dbReference>
<dbReference type="InterPro" id="IPR019787">
    <property type="entry name" value="Znf_PHD-finger"/>
</dbReference>
<dbReference type="SMART" id="SM00249">
    <property type="entry name" value="PHD"/>
    <property type="match status" value="1"/>
</dbReference>
<keyword evidence="3" id="KW-0862">Zinc</keyword>
<keyword evidence="1" id="KW-0479">Metal-binding</keyword>
<dbReference type="InterPro" id="IPR011011">
    <property type="entry name" value="Znf_FYVE_PHD"/>
</dbReference>
<dbReference type="InterPro" id="IPR057251">
    <property type="entry name" value="FP_C"/>
</dbReference>
<feature type="domain" description="PHD-type" evidence="5">
    <location>
        <begin position="1"/>
        <end position="56"/>
    </location>
</feature>
<sequence length="355" mass="40308">MNCLACNGQAESDSLKCVACGNLYHYQCLGMSRAQLISNQHISLKRSWRCPSCTNVTRRNNKDNTPVSKSFAAQPDLNDTTMSCDDASQFTDEPTHKEDVMQIPVAALSTSAIITNQASITYAQFADLLDEKLKHIKDNLTSEMKATIRSEINRVMETFTSEINHTQTQIKCIEAEKSTLQAGLRSLDRRLAAIERSSRSCNLELHSIPEKKSENLLLILKNLGDKLKVSIPDTFTARRISKFDKTNSRPRNILVTLPSERHRDDVIAAFKKYNRLNASNPLNSSDLGVSGEPFRVYVVEHLSAECKELYAEARKFAKERHYKFVWVKYGRILIRKDENSVPIHIKDRESLSKLR</sequence>
<dbReference type="GO" id="GO:0008270">
    <property type="term" value="F:zinc ion binding"/>
    <property type="evidence" value="ECO:0007669"/>
    <property type="project" value="UniProtKB-KW"/>
</dbReference>
<name>A0ABD0SPX1_LOXSC</name>
<reference evidence="6 7" key="1">
    <citation type="submission" date="2024-06" db="EMBL/GenBank/DDBJ databases">
        <title>A chromosome-level genome assembly of beet webworm, Loxostege sticticalis.</title>
        <authorList>
            <person name="Zhang Y."/>
        </authorList>
    </citation>
    <scope>NUCLEOTIDE SEQUENCE [LARGE SCALE GENOMIC DNA]</scope>
    <source>
        <strain evidence="6">AQ028</strain>
        <tissue evidence="6">Male pupae</tissue>
    </source>
</reference>
<evidence type="ECO:0000259" key="5">
    <source>
        <dbReference type="PROSITE" id="PS50016"/>
    </source>
</evidence>
<evidence type="ECO:0000256" key="4">
    <source>
        <dbReference type="PROSITE-ProRule" id="PRU00146"/>
    </source>
</evidence>
<keyword evidence="2 4" id="KW-0863">Zinc-finger</keyword>
<dbReference type="Gene3D" id="3.30.40.10">
    <property type="entry name" value="Zinc/RING finger domain, C3HC4 (zinc finger)"/>
    <property type="match status" value="1"/>
</dbReference>
<accession>A0ABD0SPX1</accession>
<gene>
    <name evidence="6" type="ORF">ABMA28_005701</name>
</gene>
<dbReference type="EMBL" id="JBEDNZ010000018">
    <property type="protein sequence ID" value="KAL0821069.1"/>
    <property type="molecule type" value="Genomic_DNA"/>
</dbReference>
<evidence type="ECO:0000313" key="7">
    <source>
        <dbReference type="Proteomes" id="UP001549921"/>
    </source>
</evidence>
<dbReference type="InterPro" id="IPR013083">
    <property type="entry name" value="Znf_RING/FYVE/PHD"/>
</dbReference>
<protein>
    <recommendedName>
        <fullName evidence="5">PHD-type domain-containing protein</fullName>
    </recommendedName>
</protein>
<proteinExistence type="predicted"/>
<evidence type="ECO:0000256" key="2">
    <source>
        <dbReference type="ARBA" id="ARBA00022771"/>
    </source>
</evidence>